<dbReference type="InterPro" id="IPR036412">
    <property type="entry name" value="HAD-like_sf"/>
</dbReference>
<accession>A0A422NP67</accession>
<dbReference type="EMBL" id="MKGL01000090">
    <property type="protein sequence ID" value="RNF07265.1"/>
    <property type="molecule type" value="Genomic_DNA"/>
</dbReference>
<gene>
    <name evidence="2" type="ORF">TraAM80_03386</name>
</gene>
<evidence type="ECO:0000313" key="3">
    <source>
        <dbReference type="Proteomes" id="UP000283634"/>
    </source>
</evidence>
<dbReference type="GeneID" id="40327319"/>
<comment type="caution">
    <text evidence="2">The sequence shown here is derived from an EMBL/GenBank/DDBJ whole genome shotgun (WGS) entry which is preliminary data.</text>
</comment>
<dbReference type="OMA" id="FSHEGKE"/>
<evidence type="ECO:0000313" key="2">
    <source>
        <dbReference type="EMBL" id="RNF07265.1"/>
    </source>
</evidence>
<feature type="region of interest" description="Disordered" evidence="1">
    <location>
        <begin position="279"/>
        <end position="303"/>
    </location>
</feature>
<protein>
    <submittedName>
        <fullName evidence="2">OB fold-containing protein</fullName>
    </submittedName>
</protein>
<dbReference type="OrthoDB" id="5596992at2759"/>
<keyword evidence="3" id="KW-1185">Reference proteome</keyword>
<dbReference type="AlphaFoldDB" id="A0A422NP67"/>
<evidence type="ECO:0000256" key="1">
    <source>
        <dbReference type="SAM" id="MobiDB-lite"/>
    </source>
</evidence>
<feature type="compositionally biased region" description="Basic and acidic residues" evidence="1">
    <location>
        <begin position="279"/>
        <end position="288"/>
    </location>
</feature>
<proteinExistence type="predicted"/>
<organism evidence="2 3">
    <name type="scientific">Trypanosoma rangeli</name>
    <dbReference type="NCBI Taxonomy" id="5698"/>
    <lineage>
        <taxon>Eukaryota</taxon>
        <taxon>Discoba</taxon>
        <taxon>Euglenozoa</taxon>
        <taxon>Kinetoplastea</taxon>
        <taxon>Metakinetoplastina</taxon>
        <taxon>Trypanosomatida</taxon>
        <taxon>Trypanosomatidae</taxon>
        <taxon>Trypanosoma</taxon>
        <taxon>Herpetosoma</taxon>
    </lineage>
</organism>
<dbReference type="RefSeq" id="XP_029239727.1">
    <property type="nucleotide sequence ID" value="XM_029380361.1"/>
</dbReference>
<sequence length="303" mass="34976">MELHIFDFDGTVFYSPSPSIRIKETHGAKVYARLMRPLMDNGLGWFQSLTTLLPPAVPMTPSITDWYVAPVFQRMMELRQRQIDAAAIGVSECVKMFVLSGRDEKFRHRIDELLTHAGLRDMLGAVFLKPHETYGTVKFKLETFYSLIAQHHPKHVYYYEDRVEQGHKLLDGIRLLSQALHPDAPESFYVHTAVFEENGALRPFSHEGKEGDARSGQAVRWWDETKRRASPDPLTSITPFIFTLLLIDPVLTSRCENLLTATTEDEVIAQLQYERDAYELNHPKETKNNYRGRGSNRRYHPQK</sequence>
<name>A0A422NP67_TRYRA</name>
<dbReference type="SUPFAM" id="SSF56784">
    <property type="entry name" value="HAD-like"/>
    <property type="match status" value="1"/>
</dbReference>
<dbReference type="Proteomes" id="UP000283634">
    <property type="component" value="Unassembled WGS sequence"/>
</dbReference>
<feature type="compositionally biased region" description="Basic residues" evidence="1">
    <location>
        <begin position="294"/>
        <end position="303"/>
    </location>
</feature>
<dbReference type="VEuPathDB" id="TriTrypDB:TRSC58_04469"/>
<reference evidence="2 3" key="1">
    <citation type="journal article" date="2018" name="BMC Genomics">
        <title>Genomic comparison of Trypanosoma conorhini and Trypanosoma rangeli to Trypanosoma cruzi strains of high and low virulence.</title>
        <authorList>
            <person name="Bradwell K.R."/>
            <person name="Koparde V.N."/>
            <person name="Matveyev A.V."/>
            <person name="Serrano M.G."/>
            <person name="Alves J.M."/>
            <person name="Parikh H."/>
            <person name="Huang B."/>
            <person name="Lee V."/>
            <person name="Espinosa-Alvarez O."/>
            <person name="Ortiz P.A."/>
            <person name="Costa-Martins A.G."/>
            <person name="Teixeira M.M."/>
            <person name="Buck G.A."/>
        </authorList>
    </citation>
    <scope>NUCLEOTIDE SEQUENCE [LARGE SCALE GENOMIC DNA]</scope>
    <source>
        <strain evidence="2 3">AM80</strain>
    </source>
</reference>